<feature type="transmembrane region" description="Helical" evidence="7">
    <location>
        <begin position="71"/>
        <end position="91"/>
    </location>
</feature>
<dbReference type="AlphaFoldDB" id="A0A6A1VMW8"/>
<feature type="transmembrane region" description="Helical" evidence="7">
    <location>
        <begin position="103"/>
        <end position="123"/>
    </location>
</feature>
<gene>
    <name evidence="8" type="ORF">CJ030_MR5G017258</name>
</gene>
<comment type="caution">
    <text evidence="8">The sequence shown here is derived from an EMBL/GenBank/DDBJ whole genome shotgun (WGS) entry which is preliminary data.</text>
</comment>
<organism evidence="8 9">
    <name type="scientific">Morella rubra</name>
    <name type="common">Chinese bayberry</name>
    <dbReference type="NCBI Taxonomy" id="262757"/>
    <lineage>
        <taxon>Eukaryota</taxon>
        <taxon>Viridiplantae</taxon>
        <taxon>Streptophyta</taxon>
        <taxon>Embryophyta</taxon>
        <taxon>Tracheophyta</taxon>
        <taxon>Spermatophyta</taxon>
        <taxon>Magnoliopsida</taxon>
        <taxon>eudicotyledons</taxon>
        <taxon>Gunneridae</taxon>
        <taxon>Pentapetalae</taxon>
        <taxon>rosids</taxon>
        <taxon>fabids</taxon>
        <taxon>Fagales</taxon>
        <taxon>Myricaceae</taxon>
        <taxon>Morella</taxon>
    </lineage>
</organism>
<feature type="region of interest" description="Disordered" evidence="6">
    <location>
        <begin position="12"/>
        <end position="31"/>
    </location>
</feature>
<evidence type="ECO:0000256" key="4">
    <source>
        <dbReference type="ARBA" id="ARBA00022989"/>
    </source>
</evidence>
<dbReference type="Proteomes" id="UP000516437">
    <property type="component" value="Chromosome 5"/>
</dbReference>
<name>A0A6A1VMW8_9ROSI</name>
<keyword evidence="3 7" id="KW-0812">Transmembrane</keyword>
<feature type="transmembrane region" description="Helical" evidence="7">
    <location>
        <begin position="33"/>
        <end position="51"/>
    </location>
</feature>
<evidence type="ECO:0000256" key="1">
    <source>
        <dbReference type="ARBA" id="ARBA00004141"/>
    </source>
</evidence>
<keyword evidence="9" id="KW-1185">Reference proteome</keyword>
<keyword evidence="4 7" id="KW-1133">Transmembrane helix</keyword>
<dbReference type="FunFam" id="1.20.1260.100:FF:000001">
    <property type="entry name" value="translocator protein 2"/>
    <property type="match status" value="1"/>
</dbReference>
<dbReference type="EMBL" id="RXIC02000023">
    <property type="protein sequence ID" value="KAB1213995.1"/>
    <property type="molecule type" value="Genomic_DNA"/>
</dbReference>
<evidence type="ECO:0000256" key="7">
    <source>
        <dbReference type="SAM" id="Phobius"/>
    </source>
</evidence>
<proteinExistence type="inferred from homology"/>
<accession>A0A6A1VMW8</accession>
<evidence type="ECO:0000313" key="9">
    <source>
        <dbReference type="Proteomes" id="UP000516437"/>
    </source>
</evidence>
<dbReference type="PANTHER" id="PTHR10057">
    <property type="entry name" value="PERIPHERAL-TYPE BENZODIAZEPINE RECEPTOR"/>
    <property type="match status" value="1"/>
</dbReference>
<evidence type="ECO:0000256" key="2">
    <source>
        <dbReference type="ARBA" id="ARBA00007524"/>
    </source>
</evidence>
<evidence type="ECO:0008006" key="10">
    <source>
        <dbReference type="Google" id="ProtNLM"/>
    </source>
</evidence>
<comment type="similarity">
    <text evidence="2">Belongs to the TspO/BZRP family.</text>
</comment>
<evidence type="ECO:0000256" key="5">
    <source>
        <dbReference type="ARBA" id="ARBA00023136"/>
    </source>
</evidence>
<evidence type="ECO:0000256" key="6">
    <source>
        <dbReference type="SAM" id="MobiDB-lite"/>
    </source>
</evidence>
<dbReference type="InterPro" id="IPR004307">
    <property type="entry name" value="TspO_MBR"/>
</dbReference>
<reference evidence="8 9" key="1">
    <citation type="journal article" date="2019" name="Plant Biotechnol. J.">
        <title>The red bayberry genome and genetic basis of sex determination.</title>
        <authorList>
            <person name="Jia H.M."/>
            <person name="Jia H.J."/>
            <person name="Cai Q.L."/>
            <person name="Wang Y."/>
            <person name="Zhao H.B."/>
            <person name="Yang W.F."/>
            <person name="Wang G.Y."/>
            <person name="Li Y.H."/>
            <person name="Zhan D.L."/>
            <person name="Shen Y.T."/>
            <person name="Niu Q.F."/>
            <person name="Chang L."/>
            <person name="Qiu J."/>
            <person name="Zhao L."/>
            <person name="Xie H.B."/>
            <person name="Fu W.Y."/>
            <person name="Jin J."/>
            <person name="Li X.W."/>
            <person name="Jiao Y."/>
            <person name="Zhou C.C."/>
            <person name="Tu T."/>
            <person name="Chai C.Y."/>
            <person name="Gao J.L."/>
            <person name="Fan L.J."/>
            <person name="van de Weg E."/>
            <person name="Wang J.Y."/>
            <person name="Gao Z.S."/>
        </authorList>
    </citation>
    <scope>NUCLEOTIDE SEQUENCE [LARGE SCALE GENOMIC DNA]</scope>
    <source>
        <tissue evidence="8">Leaves</tissue>
    </source>
</reference>
<dbReference type="OrthoDB" id="8841220at2759"/>
<protein>
    <recommendedName>
        <fullName evidence="10">Translocator protein</fullName>
    </recommendedName>
</protein>
<dbReference type="InterPro" id="IPR038330">
    <property type="entry name" value="TspO/MBR-related_sf"/>
</dbReference>
<dbReference type="GO" id="GO:0016020">
    <property type="term" value="C:membrane"/>
    <property type="evidence" value="ECO:0007669"/>
    <property type="project" value="UniProtKB-SubCell"/>
</dbReference>
<keyword evidence="5 7" id="KW-0472">Membrane</keyword>
<evidence type="ECO:0000256" key="3">
    <source>
        <dbReference type="ARBA" id="ARBA00022692"/>
    </source>
</evidence>
<dbReference type="CDD" id="cd15904">
    <property type="entry name" value="TSPO_MBR"/>
    <property type="match status" value="1"/>
</dbReference>
<comment type="subcellular location">
    <subcellularLocation>
        <location evidence="1">Membrane</location>
        <topology evidence="1">Multi-pass membrane protein</topology>
    </subcellularLocation>
</comment>
<dbReference type="PANTHER" id="PTHR10057:SF6">
    <property type="entry name" value="TRANSLOCATOR PROTEIN HOMOLOG"/>
    <property type="match status" value="1"/>
</dbReference>
<sequence length="178" mass="19655">MASQSLQHRFLNDQDPTVDREPKRTNAKRASRSQLAVAVPVSLTMTIILLFGSGRKYHALAKPFWFPPLWLIHQASLWSSSLMGFAAWLVWADGGLHLQTDALPLYAAQIALNIVWSPLVLVIGARSLGFMFCAVNVGTLLACSYHFGRVNPSAKVLVKACAAWEAYLAVVTFKLIFL</sequence>
<dbReference type="Pfam" id="PF03073">
    <property type="entry name" value="TspO_MBR"/>
    <property type="match status" value="1"/>
</dbReference>
<dbReference type="Gene3D" id="1.20.1260.100">
    <property type="entry name" value="TspO/MBR protein"/>
    <property type="match status" value="1"/>
</dbReference>
<dbReference type="PIRSF" id="PIRSF005859">
    <property type="entry name" value="PBR"/>
    <property type="match status" value="1"/>
</dbReference>
<evidence type="ECO:0000313" key="8">
    <source>
        <dbReference type="EMBL" id="KAB1213995.1"/>
    </source>
</evidence>